<feature type="transmembrane region" description="Helical" evidence="1">
    <location>
        <begin position="20"/>
        <end position="43"/>
    </location>
</feature>
<evidence type="ECO:0000313" key="4">
    <source>
        <dbReference type="Proteomes" id="UP001321506"/>
    </source>
</evidence>
<evidence type="ECO:0000256" key="1">
    <source>
        <dbReference type="SAM" id="Phobius"/>
    </source>
</evidence>
<protein>
    <submittedName>
        <fullName evidence="3">Pilus assembly protein TadG-related protein</fullName>
    </submittedName>
</protein>
<comment type="caution">
    <text evidence="3">The sequence shown here is derived from an EMBL/GenBank/DDBJ whole genome shotgun (WGS) entry which is preliminary data.</text>
</comment>
<name>A0AAW6T248_9MICO</name>
<evidence type="ECO:0000313" key="3">
    <source>
        <dbReference type="EMBL" id="MDI2097404.1"/>
    </source>
</evidence>
<keyword evidence="1" id="KW-0812">Transmembrane</keyword>
<dbReference type="EMBL" id="JASATX010000001">
    <property type="protein sequence ID" value="MDI2097404.1"/>
    <property type="molecule type" value="Genomic_DNA"/>
</dbReference>
<dbReference type="RefSeq" id="WP_281487202.1">
    <property type="nucleotide sequence ID" value="NZ_JASATX010000001.1"/>
</dbReference>
<keyword evidence="1" id="KW-0472">Membrane</keyword>
<dbReference type="Proteomes" id="UP001321506">
    <property type="component" value="Unassembled WGS sequence"/>
</dbReference>
<gene>
    <name evidence="3" type="ORF">QF206_00275</name>
</gene>
<reference evidence="3 4" key="1">
    <citation type="submission" date="2023-04" db="EMBL/GenBank/DDBJ databases">
        <title>Klugiella caeni sp. nov. isolated from the sludge of biochemical tank.</title>
        <authorList>
            <person name="Geng K."/>
        </authorList>
    </citation>
    <scope>NUCLEOTIDE SEQUENCE [LARGE SCALE GENOMIC DNA]</scope>
    <source>
        <strain evidence="3 4">YN-L-19</strain>
    </source>
</reference>
<proteinExistence type="predicted"/>
<accession>A0AAW6T248</accession>
<organism evidence="3 4">
    <name type="scientific">Ruicaihuangia caeni</name>
    <dbReference type="NCBI Taxonomy" id="3042517"/>
    <lineage>
        <taxon>Bacteria</taxon>
        <taxon>Bacillati</taxon>
        <taxon>Actinomycetota</taxon>
        <taxon>Actinomycetes</taxon>
        <taxon>Micrococcales</taxon>
        <taxon>Microbacteriaceae</taxon>
        <taxon>Ruicaihuangia</taxon>
    </lineage>
</organism>
<dbReference type="InterPro" id="IPR028087">
    <property type="entry name" value="Tad_N"/>
</dbReference>
<feature type="domain" description="Putative Flp pilus-assembly TadG-like N-terminal" evidence="2">
    <location>
        <begin position="15"/>
        <end position="60"/>
    </location>
</feature>
<dbReference type="Pfam" id="PF13400">
    <property type="entry name" value="Tad"/>
    <property type="match status" value="1"/>
</dbReference>
<dbReference type="AlphaFoldDB" id="A0AAW6T248"/>
<keyword evidence="4" id="KW-1185">Reference proteome</keyword>
<evidence type="ECO:0000259" key="2">
    <source>
        <dbReference type="Pfam" id="PF13400"/>
    </source>
</evidence>
<keyword evidence="1" id="KW-1133">Transmembrane helix</keyword>
<sequence>MADRRERGGADSERGSILPLILGVVVFALVLVLVGAAATSLYVERKRLFTLADGAALAGAEAFTMVASDGPRRPVLDSGDVASAATAYLTRAATTALESLRLERAHSPDGASARVTLSSWWRPPLITAFVPDGIRLEVTAHARTALR</sequence>